<dbReference type="InterPro" id="IPR027443">
    <property type="entry name" value="IPNS-like_sf"/>
</dbReference>
<evidence type="ECO:0000313" key="3">
    <source>
        <dbReference type="Proteomes" id="UP000664203"/>
    </source>
</evidence>
<dbReference type="EMBL" id="CAJPDR010000205">
    <property type="protein sequence ID" value="CAF9925586.1"/>
    <property type="molecule type" value="Genomic_DNA"/>
</dbReference>
<feature type="domain" description="Isopenicillin N synthase-like Fe(2+) 2OG dioxygenase" evidence="1">
    <location>
        <begin position="3"/>
        <end position="58"/>
    </location>
</feature>
<dbReference type="SUPFAM" id="SSF51197">
    <property type="entry name" value="Clavaminate synthase-like"/>
    <property type="match status" value="1"/>
</dbReference>
<dbReference type="AlphaFoldDB" id="A0A8H3FGM4"/>
<organism evidence="2 3">
    <name type="scientific">Alectoria fallacina</name>
    <dbReference type="NCBI Taxonomy" id="1903189"/>
    <lineage>
        <taxon>Eukaryota</taxon>
        <taxon>Fungi</taxon>
        <taxon>Dikarya</taxon>
        <taxon>Ascomycota</taxon>
        <taxon>Pezizomycotina</taxon>
        <taxon>Lecanoromycetes</taxon>
        <taxon>OSLEUM clade</taxon>
        <taxon>Lecanoromycetidae</taxon>
        <taxon>Lecanorales</taxon>
        <taxon>Lecanorineae</taxon>
        <taxon>Parmeliaceae</taxon>
        <taxon>Alectoria</taxon>
    </lineage>
</organism>
<dbReference type="Gene3D" id="2.60.120.330">
    <property type="entry name" value="B-lactam Antibiotic, Isopenicillin N Synthase, Chain"/>
    <property type="match status" value="1"/>
</dbReference>
<dbReference type="Proteomes" id="UP000664203">
    <property type="component" value="Unassembled WGS sequence"/>
</dbReference>
<keyword evidence="3" id="KW-1185">Reference proteome</keyword>
<gene>
    <name evidence="2" type="ORF">ALECFALPRED_003172</name>
</gene>
<evidence type="ECO:0000259" key="1">
    <source>
        <dbReference type="Pfam" id="PF03171"/>
    </source>
</evidence>
<reference evidence="2" key="1">
    <citation type="submission" date="2021-03" db="EMBL/GenBank/DDBJ databases">
        <authorList>
            <person name="Tagirdzhanova G."/>
        </authorList>
    </citation>
    <scope>NUCLEOTIDE SEQUENCE</scope>
</reference>
<dbReference type="Pfam" id="PF03171">
    <property type="entry name" value="2OG-FeII_Oxy"/>
    <property type="match status" value="1"/>
</dbReference>
<protein>
    <recommendedName>
        <fullName evidence="1">Isopenicillin N synthase-like Fe(2+) 2OG dioxygenase domain-containing protein</fullName>
    </recommendedName>
</protein>
<evidence type="ECO:0000313" key="2">
    <source>
        <dbReference type="EMBL" id="CAF9925586.1"/>
    </source>
</evidence>
<accession>A0A8H3FGM4</accession>
<name>A0A8H3FGM4_9LECA</name>
<sequence>MAGWNYVKPQKNMAVVNLGDAVAKLSNDKLVSGLHRVVAPPGDQARYSRYSCGYFARPNGHVLLRPLVGEVKEDGSPLTADEWIARRTAFKRTANFWGKETYLASRGTSAQMAMSRLSSY</sequence>
<proteinExistence type="predicted"/>
<dbReference type="OrthoDB" id="288590at2759"/>
<dbReference type="InterPro" id="IPR044861">
    <property type="entry name" value="IPNS-like_FE2OG_OXY"/>
</dbReference>
<comment type="caution">
    <text evidence="2">The sequence shown here is derived from an EMBL/GenBank/DDBJ whole genome shotgun (WGS) entry which is preliminary data.</text>
</comment>